<comment type="subcellular location">
    <subcellularLocation>
        <location evidence="1">Cell outer membrane</location>
        <topology evidence="1">Lipid-anchor</topology>
    </subcellularLocation>
</comment>
<feature type="domain" description="Plastocyanin-like" evidence="5">
    <location>
        <begin position="390"/>
        <end position="499"/>
    </location>
</feature>
<keyword evidence="3" id="KW-0560">Oxidoreductase</keyword>
<name>A0ABV7TST5_9NEIS</name>
<accession>A0ABV7TST5</accession>
<dbReference type="PROSITE" id="PS00080">
    <property type="entry name" value="MULTICOPPER_OXIDASE2"/>
    <property type="match status" value="1"/>
</dbReference>
<evidence type="ECO:0000256" key="2">
    <source>
        <dbReference type="ARBA" id="ARBA00022723"/>
    </source>
</evidence>
<dbReference type="CDD" id="cd13881">
    <property type="entry name" value="CuRO_2_McoC_like"/>
    <property type="match status" value="1"/>
</dbReference>
<comment type="caution">
    <text evidence="7">The sequence shown here is derived from an EMBL/GenBank/DDBJ whole genome shotgun (WGS) entry which is preliminary data.</text>
</comment>
<feature type="domain" description="Plastocyanin-like" evidence="4">
    <location>
        <begin position="239"/>
        <end position="317"/>
    </location>
</feature>
<protein>
    <submittedName>
        <fullName evidence="7">Multicopper oxidase family protein</fullName>
    </submittedName>
</protein>
<dbReference type="InterPro" id="IPR002355">
    <property type="entry name" value="Cu_oxidase_Cu_BS"/>
</dbReference>
<dbReference type="InterPro" id="IPR011706">
    <property type="entry name" value="Cu-oxidase_C"/>
</dbReference>
<evidence type="ECO:0000259" key="5">
    <source>
        <dbReference type="Pfam" id="PF07731"/>
    </source>
</evidence>
<dbReference type="InterPro" id="IPR045087">
    <property type="entry name" value="Cu-oxidase_fam"/>
</dbReference>
<evidence type="ECO:0000313" key="7">
    <source>
        <dbReference type="EMBL" id="MFC3625824.1"/>
    </source>
</evidence>
<keyword evidence="2" id="KW-0479">Metal-binding</keyword>
<dbReference type="InterPro" id="IPR001117">
    <property type="entry name" value="Cu-oxidase_2nd"/>
</dbReference>
<proteinExistence type="predicted"/>
<evidence type="ECO:0000256" key="3">
    <source>
        <dbReference type="ARBA" id="ARBA00023002"/>
    </source>
</evidence>
<dbReference type="InterPro" id="IPR006311">
    <property type="entry name" value="TAT_signal"/>
</dbReference>
<sequence length="504" mass="55441">MQRRDFLQLAAAGSAAWLAPKALADEFPMVVAGSDHAAMGHQMPTPLAAAPVGGPLPPLPSGEHLPALPLLANQAQEAGRFVAALEAAPLQAALWGDGRQTAFWAYNASLPGPLIELWEGDQLEISFSNRLSQPSTIHWHGLPVPAEQDGNPHDPVPPGAQRQYRFTLPAGSAGTYWYHPHPHGHTAEQAFRGLAGALIVRSRNDPLRHLPEQHLLFSDLKLDADGQVAANNMADLHDGREGQYVLINGAWQPMIPLAQGERQRWRLWNATSSRILKLALPAHEVQLVGTDGGLLAAPQTIDSLLLSPGERAELVVTGRFRDGVPAGLISQPYRRGKMMHAEQQQDEVLAGVMQHGMRPTQALPATLRPIAPLGAPGYRRRIEFSENMADMSAMFLINGRRYDMNRIDGSGKVGRIEEWELVGNAHMDHPFHLHGTQFQVLARTVDGLWEDEPYLAWRDVVNVAAGQSVRIRFVQQLPGLRMFHCHILEHEDQGMMAQIDFLAE</sequence>
<dbReference type="PANTHER" id="PTHR11709:SF2">
    <property type="entry name" value="MULTICOPPER OXIDASE LPR1"/>
    <property type="match status" value="1"/>
</dbReference>
<dbReference type="Gene3D" id="2.60.40.420">
    <property type="entry name" value="Cupredoxins - blue copper proteins"/>
    <property type="match status" value="3"/>
</dbReference>
<dbReference type="Proteomes" id="UP001595636">
    <property type="component" value="Unassembled WGS sequence"/>
</dbReference>
<evidence type="ECO:0000256" key="1">
    <source>
        <dbReference type="ARBA" id="ARBA00004459"/>
    </source>
</evidence>
<dbReference type="Pfam" id="PF07731">
    <property type="entry name" value="Cu-oxidase_2"/>
    <property type="match status" value="1"/>
</dbReference>
<feature type="domain" description="Plastocyanin-like" evidence="6">
    <location>
        <begin position="98"/>
        <end position="204"/>
    </location>
</feature>
<evidence type="ECO:0000259" key="6">
    <source>
        <dbReference type="Pfam" id="PF07732"/>
    </source>
</evidence>
<evidence type="ECO:0000259" key="4">
    <source>
        <dbReference type="Pfam" id="PF00394"/>
    </source>
</evidence>
<dbReference type="InterPro" id="IPR011707">
    <property type="entry name" value="Cu-oxidase-like_N"/>
</dbReference>
<dbReference type="Pfam" id="PF00394">
    <property type="entry name" value="Cu-oxidase"/>
    <property type="match status" value="1"/>
</dbReference>
<dbReference type="RefSeq" id="WP_390277724.1">
    <property type="nucleotide sequence ID" value="NZ_JBHRYH010000013.1"/>
</dbReference>
<dbReference type="SUPFAM" id="SSF49503">
    <property type="entry name" value="Cupredoxins"/>
    <property type="match status" value="3"/>
</dbReference>
<dbReference type="Pfam" id="PF07732">
    <property type="entry name" value="Cu-oxidase_3"/>
    <property type="match status" value="1"/>
</dbReference>
<dbReference type="EMBL" id="JBHRYH010000013">
    <property type="protein sequence ID" value="MFC3625824.1"/>
    <property type="molecule type" value="Genomic_DNA"/>
</dbReference>
<evidence type="ECO:0000313" key="8">
    <source>
        <dbReference type="Proteomes" id="UP001595636"/>
    </source>
</evidence>
<keyword evidence="8" id="KW-1185">Reference proteome</keyword>
<dbReference type="InterPro" id="IPR008972">
    <property type="entry name" value="Cupredoxin"/>
</dbReference>
<dbReference type="PROSITE" id="PS51318">
    <property type="entry name" value="TAT"/>
    <property type="match status" value="1"/>
</dbReference>
<organism evidence="7 8">
    <name type="scientific">Vogesella amnigena</name>
    <dbReference type="NCBI Taxonomy" id="1507449"/>
    <lineage>
        <taxon>Bacteria</taxon>
        <taxon>Pseudomonadati</taxon>
        <taxon>Pseudomonadota</taxon>
        <taxon>Betaproteobacteria</taxon>
        <taxon>Neisseriales</taxon>
        <taxon>Chromobacteriaceae</taxon>
        <taxon>Vogesella</taxon>
    </lineage>
</organism>
<reference evidence="8" key="1">
    <citation type="journal article" date="2019" name="Int. J. Syst. Evol. Microbiol.">
        <title>The Global Catalogue of Microorganisms (GCM) 10K type strain sequencing project: providing services to taxonomists for standard genome sequencing and annotation.</title>
        <authorList>
            <consortium name="The Broad Institute Genomics Platform"/>
            <consortium name="The Broad Institute Genome Sequencing Center for Infectious Disease"/>
            <person name="Wu L."/>
            <person name="Ma J."/>
        </authorList>
    </citation>
    <scope>NUCLEOTIDE SEQUENCE [LARGE SCALE GENOMIC DNA]</scope>
    <source>
        <strain evidence="8">KCTC 42195</strain>
    </source>
</reference>
<gene>
    <name evidence="7" type="ORF">ACFOKJ_06670</name>
</gene>
<dbReference type="PANTHER" id="PTHR11709">
    <property type="entry name" value="MULTI-COPPER OXIDASE"/>
    <property type="match status" value="1"/>
</dbReference>